<dbReference type="InterPro" id="IPR030378">
    <property type="entry name" value="G_CP_dom"/>
</dbReference>
<dbReference type="CDD" id="cd01854">
    <property type="entry name" value="YjeQ_EngC"/>
    <property type="match status" value="1"/>
</dbReference>
<comment type="cofactor">
    <cofactor evidence="3">
        <name>Zn(2+)</name>
        <dbReference type="ChEBI" id="CHEBI:29105"/>
    </cofactor>
    <text evidence="3">Binds 1 zinc ion per subunit.</text>
</comment>
<dbReference type="AlphaFoldDB" id="A0A2S8SWW8"/>
<dbReference type="OrthoDB" id="9809485at2"/>
<dbReference type="RefSeq" id="WP_105482046.1">
    <property type="nucleotide sequence ID" value="NZ_NIGF01000001.1"/>
</dbReference>
<reference evidence="6 7" key="1">
    <citation type="journal article" date="2018" name="Syst. Appl. Microbiol.">
        <title>Abditibacterium utsteinense sp. nov., the first cultivated member of candidate phylum FBP, isolated from ice-free Antarctic soil samples.</title>
        <authorList>
            <person name="Tahon G."/>
            <person name="Tytgat B."/>
            <person name="Lebbe L."/>
            <person name="Carlier A."/>
            <person name="Willems A."/>
        </authorList>
    </citation>
    <scope>NUCLEOTIDE SEQUENCE [LARGE SCALE GENOMIC DNA]</scope>
    <source>
        <strain evidence="6 7">LMG 29911</strain>
    </source>
</reference>
<feature type="binding site" evidence="3">
    <location>
        <position position="301"/>
    </location>
    <ligand>
        <name>Zn(2+)</name>
        <dbReference type="ChEBI" id="CHEBI:29105"/>
    </ligand>
</feature>
<dbReference type="PROSITE" id="PS50936">
    <property type="entry name" value="ENGC_GTPASE"/>
    <property type="match status" value="1"/>
</dbReference>
<dbReference type="EMBL" id="NIGF01000001">
    <property type="protein sequence ID" value="PQV65296.1"/>
    <property type="molecule type" value="Genomic_DNA"/>
</dbReference>
<dbReference type="GO" id="GO:0042274">
    <property type="term" value="P:ribosomal small subunit biogenesis"/>
    <property type="evidence" value="ECO:0007669"/>
    <property type="project" value="UniProtKB-UniRule"/>
</dbReference>
<name>A0A2S8SWW8_9BACT</name>
<feature type="binding site" evidence="3">
    <location>
        <position position="296"/>
    </location>
    <ligand>
        <name>Zn(2+)</name>
        <dbReference type="ChEBI" id="CHEBI:29105"/>
    </ligand>
</feature>
<dbReference type="InterPro" id="IPR012340">
    <property type="entry name" value="NA-bd_OB-fold"/>
</dbReference>
<sequence>MSQIPEKSPSKTLSKPDADLIEGVVMKSGGGVYEVDVSPLGEKADLFVCQLGGRLKKGKRHFSQPVSVGDRVRVRPLETSGANARGQTIREGFLEIVLPRQSQLGRSRFNKTAQITLANLDQVVIVMASREPDLNTHRLDRFLVLSEANELRTVIVFNKIDLLKKKEIKKEIEPLDKLYSSLGYTVVLTSAEAGIDMGRKALKKELKGHISAFIGSSGVGKSSLVMMIQPKLELWVGEVMEIGKGRHTTTDVTLHRLDGGGYIADTPGVKTIAMLEQHEIHVEACFPEFRSLLGECKFNDCTHRHEPGCAVRKAVEKEKIASSRYESYVRLWEEIDAMAPVYAKKKEGGRSQIFQGEI</sequence>
<dbReference type="FunCoup" id="A0A2S8SWW8">
    <property type="interactions" value="274"/>
</dbReference>
<comment type="similarity">
    <text evidence="3">Belongs to the TRAFAC class YlqF/YawG GTPase family. RsgA subfamily.</text>
</comment>
<dbReference type="InterPro" id="IPR027417">
    <property type="entry name" value="P-loop_NTPase"/>
</dbReference>
<gene>
    <name evidence="3" type="primary">rsgA</name>
    <name evidence="6" type="ORF">B1R32_10134</name>
</gene>
<dbReference type="PANTHER" id="PTHR32120:SF11">
    <property type="entry name" value="SMALL RIBOSOMAL SUBUNIT BIOGENESIS GTPASE RSGA 1, MITOCHONDRIAL-RELATED"/>
    <property type="match status" value="1"/>
</dbReference>
<evidence type="ECO:0000256" key="3">
    <source>
        <dbReference type="HAMAP-Rule" id="MF_01820"/>
    </source>
</evidence>
<keyword evidence="3" id="KW-0963">Cytoplasm</keyword>
<keyword evidence="3" id="KW-0862">Zinc</keyword>
<dbReference type="SUPFAM" id="SSF52540">
    <property type="entry name" value="P-loop containing nucleoside triphosphate hydrolases"/>
    <property type="match status" value="1"/>
</dbReference>
<dbReference type="Proteomes" id="UP000237684">
    <property type="component" value="Unassembled WGS sequence"/>
</dbReference>
<feature type="binding site" evidence="3">
    <location>
        <position position="303"/>
    </location>
    <ligand>
        <name>Zn(2+)</name>
        <dbReference type="ChEBI" id="CHEBI:29105"/>
    </ligand>
</feature>
<dbReference type="NCBIfam" id="TIGR00157">
    <property type="entry name" value="ribosome small subunit-dependent GTPase A"/>
    <property type="match status" value="1"/>
</dbReference>
<comment type="subunit">
    <text evidence="3">Monomer. Associates with 30S ribosomal subunit, binds 16S rRNA.</text>
</comment>
<feature type="binding site" evidence="3">
    <location>
        <begin position="215"/>
        <end position="223"/>
    </location>
    <ligand>
        <name>GTP</name>
        <dbReference type="ChEBI" id="CHEBI:37565"/>
    </ligand>
</feature>
<dbReference type="GO" id="GO:0005737">
    <property type="term" value="C:cytoplasm"/>
    <property type="evidence" value="ECO:0007669"/>
    <property type="project" value="UniProtKB-SubCell"/>
</dbReference>
<evidence type="ECO:0000259" key="4">
    <source>
        <dbReference type="PROSITE" id="PS50936"/>
    </source>
</evidence>
<dbReference type="EC" id="3.6.1.-" evidence="3"/>
<evidence type="ECO:0000259" key="5">
    <source>
        <dbReference type="PROSITE" id="PS51721"/>
    </source>
</evidence>
<evidence type="ECO:0000313" key="7">
    <source>
        <dbReference type="Proteomes" id="UP000237684"/>
    </source>
</evidence>
<dbReference type="Gene3D" id="2.40.50.140">
    <property type="entry name" value="Nucleic acid-binding proteins"/>
    <property type="match status" value="1"/>
</dbReference>
<dbReference type="GO" id="GO:0046872">
    <property type="term" value="F:metal ion binding"/>
    <property type="evidence" value="ECO:0007669"/>
    <property type="project" value="UniProtKB-KW"/>
</dbReference>
<keyword evidence="3" id="KW-0479">Metal-binding</keyword>
<comment type="function">
    <text evidence="3">One of several proteins that assist in the late maturation steps of the functional core of the 30S ribosomal subunit. Helps release RbfA from mature subunits. May play a role in the assembly of ribosomal proteins into the subunit. Circularly permuted GTPase that catalyzes slow GTP hydrolysis, GTPase activity is stimulated by the 30S ribosomal subunit.</text>
</comment>
<feature type="binding site" evidence="3">
    <location>
        <position position="309"/>
    </location>
    <ligand>
        <name>Zn(2+)</name>
        <dbReference type="ChEBI" id="CHEBI:29105"/>
    </ligand>
</feature>
<dbReference type="Pfam" id="PF03193">
    <property type="entry name" value="RsgA_GTPase"/>
    <property type="match status" value="1"/>
</dbReference>
<dbReference type="GO" id="GO:0019843">
    <property type="term" value="F:rRNA binding"/>
    <property type="evidence" value="ECO:0007669"/>
    <property type="project" value="UniProtKB-KW"/>
</dbReference>
<feature type="binding site" evidence="3">
    <location>
        <begin position="158"/>
        <end position="161"/>
    </location>
    <ligand>
        <name>GTP</name>
        <dbReference type="ChEBI" id="CHEBI:37565"/>
    </ligand>
</feature>
<comment type="subcellular location">
    <subcellularLocation>
        <location evidence="3">Cytoplasm</location>
    </subcellularLocation>
</comment>
<keyword evidence="3" id="KW-0378">Hydrolase</keyword>
<comment type="caution">
    <text evidence="6">The sequence shown here is derived from an EMBL/GenBank/DDBJ whole genome shotgun (WGS) entry which is preliminary data.</text>
</comment>
<dbReference type="HAMAP" id="MF_01820">
    <property type="entry name" value="GTPase_RsgA"/>
    <property type="match status" value="1"/>
</dbReference>
<keyword evidence="7" id="KW-1185">Reference proteome</keyword>
<dbReference type="Gene3D" id="3.40.50.300">
    <property type="entry name" value="P-loop containing nucleotide triphosphate hydrolases"/>
    <property type="match status" value="1"/>
</dbReference>
<keyword evidence="2 3" id="KW-0342">GTP-binding</keyword>
<protein>
    <recommendedName>
        <fullName evidence="3">Small ribosomal subunit biogenesis GTPase RsgA</fullName>
        <ecNumber evidence="3">3.6.1.-</ecNumber>
    </recommendedName>
</protein>
<dbReference type="InterPro" id="IPR010914">
    <property type="entry name" value="RsgA_GTPase_dom"/>
</dbReference>
<dbReference type="PANTHER" id="PTHR32120">
    <property type="entry name" value="SMALL RIBOSOMAL SUBUNIT BIOGENESIS GTPASE RSGA"/>
    <property type="match status" value="1"/>
</dbReference>
<dbReference type="PROSITE" id="PS51721">
    <property type="entry name" value="G_CP"/>
    <property type="match status" value="1"/>
</dbReference>
<keyword evidence="1 3" id="KW-0547">Nucleotide-binding</keyword>
<dbReference type="Gene3D" id="1.10.40.50">
    <property type="entry name" value="Probable gtpase engc, domain 3"/>
    <property type="match status" value="1"/>
</dbReference>
<organism evidence="6 7">
    <name type="scientific">Abditibacterium utsteinense</name>
    <dbReference type="NCBI Taxonomy" id="1960156"/>
    <lineage>
        <taxon>Bacteria</taxon>
        <taxon>Pseudomonadati</taxon>
        <taxon>Abditibacteriota</taxon>
        <taxon>Abditibacteriia</taxon>
        <taxon>Abditibacteriales</taxon>
        <taxon>Abditibacteriaceae</taxon>
        <taxon>Abditibacterium</taxon>
    </lineage>
</organism>
<accession>A0A2S8SWW8</accession>
<dbReference type="GO" id="GO:0005525">
    <property type="term" value="F:GTP binding"/>
    <property type="evidence" value="ECO:0007669"/>
    <property type="project" value="UniProtKB-UniRule"/>
</dbReference>
<dbReference type="InParanoid" id="A0A2S8SWW8"/>
<dbReference type="InterPro" id="IPR004881">
    <property type="entry name" value="Ribosome_biogen_GTPase_RsgA"/>
</dbReference>
<evidence type="ECO:0000313" key="6">
    <source>
        <dbReference type="EMBL" id="PQV65296.1"/>
    </source>
</evidence>
<proteinExistence type="inferred from homology"/>
<keyword evidence="3" id="KW-0699">rRNA-binding</keyword>
<dbReference type="GO" id="GO:0003924">
    <property type="term" value="F:GTPase activity"/>
    <property type="evidence" value="ECO:0007669"/>
    <property type="project" value="UniProtKB-UniRule"/>
</dbReference>
<keyword evidence="3" id="KW-0694">RNA-binding</keyword>
<evidence type="ECO:0000256" key="1">
    <source>
        <dbReference type="ARBA" id="ARBA00022741"/>
    </source>
</evidence>
<feature type="domain" description="EngC GTPase" evidence="4">
    <location>
        <begin position="118"/>
        <end position="270"/>
    </location>
</feature>
<keyword evidence="3" id="KW-0690">Ribosome biogenesis</keyword>
<feature type="domain" description="CP-type G" evidence="5">
    <location>
        <begin position="106"/>
        <end position="272"/>
    </location>
</feature>
<evidence type="ECO:0000256" key="2">
    <source>
        <dbReference type="ARBA" id="ARBA00023134"/>
    </source>
</evidence>